<evidence type="ECO:0000313" key="8">
    <source>
        <dbReference type="EMBL" id="ODN04514.1"/>
    </source>
</evidence>
<comment type="similarity">
    <text evidence="2">Belongs to the TDE1 family.</text>
</comment>
<dbReference type="InterPro" id="IPR005016">
    <property type="entry name" value="TDE1/TMS"/>
</dbReference>
<feature type="transmembrane region" description="Helical" evidence="7">
    <location>
        <begin position="253"/>
        <end position="276"/>
    </location>
</feature>
<keyword evidence="9" id="KW-1185">Reference proteome</keyword>
<dbReference type="OrthoDB" id="8292448at2759"/>
<reference evidence="8 9" key="1">
    <citation type="journal article" date="2016" name="Genome Biol. Evol.">
        <title>Gene Family Evolution Reflects Adaptation to Soil Environmental Stressors in the Genome of the Collembolan Orchesella cincta.</title>
        <authorList>
            <person name="Faddeeva-Vakhrusheva A."/>
            <person name="Derks M.F."/>
            <person name="Anvar S.Y."/>
            <person name="Agamennone V."/>
            <person name="Suring W."/>
            <person name="Smit S."/>
            <person name="van Straalen N.M."/>
            <person name="Roelofs D."/>
        </authorList>
    </citation>
    <scope>NUCLEOTIDE SEQUENCE [LARGE SCALE GENOMIC DNA]</scope>
    <source>
        <tissue evidence="8">Mixed pool</tissue>
    </source>
</reference>
<feature type="compositionally biased region" description="Polar residues" evidence="6">
    <location>
        <begin position="1"/>
        <end position="11"/>
    </location>
</feature>
<dbReference type="AlphaFoldDB" id="A0A1D2NGW6"/>
<comment type="subcellular location">
    <subcellularLocation>
        <location evidence="1">Membrane</location>
        <topology evidence="1">Multi-pass membrane protein</topology>
    </subcellularLocation>
</comment>
<feature type="transmembrane region" description="Helical" evidence="7">
    <location>
        <begin position="382"/>
        <end position="401"/>
    </location>
</feature>
<evidence type="ECO:0000256" key="2">
    <source>
        <dbReference type="ARBA" id="ARBA00006665"/>
    </source>
</evidence>
<feature type="transmembrane region" description="Helical" evidence="7">
    <location>
        <begin position="230"/>
        <end position="247"/>
    </location>
</feature>
<dbReference type="Pfam" id="PF03348">
    <property type="entry name" value="Serinc"/>
    <property type="match status" value="1"/>
</dbReference>
<evidence type="ECO:0000256" key="6">
    <source>
        <dbReference type="SAM" id="MobiDB-lite"/>
    </source>
</evidence>
<dbReference type="Proteomes" id="UP000094527">
    <property type="component" value="Unassembled WGS sequence"/>
</dbReference>
<feature type="region of interest" description="Disordered" evidence="6">
    <location>
        <begin position="1"/>
        <end position="66"/>
    </location>
</feature>
<feature type="compositionally biased region" description="Polar residues" evidence="6">
    <location>
        <begin position="53"/>
        <end position="63"/>
    </location>
</feature>
<feature type="transmembrane region" description="Helical" evidence="7">
    <location>
        <begin position="187"/>
        <end position="209"/>
    </location>
</feature>
<name>A0A1D2NGW6_ORCCI</name>
<gene>
    <name evidence="8" type="ORF">Ocin01_02217</name>
</gene>
<evidence type="ECO:0000256" key="7">
    <source>
        <dbReference type="SAM" id="Phobius"/>
    </source>
</evidence>
<evidence type="ECO:0000256" key="5">
    <source>
        <dbReference type="ARBA" id="ARBA00023136"/>
    </source>
</evidence>
<dbReference type="EMBL" id="LJIJ01000042">
    <property type="protein sequence ID" value="ODN04514.1"/>
    <property type="molecule type" value="Genomic_DNA"/>
</dbReference>
<dbReference type="GO" id="GO:0016020">
    <property type="term" value="C:membrane"/>
    <property type="evidence" value="ECO:0007669"/>
    <property type="project" value="UniProtKB-SubCell"/>
</dbReference>
<comment type="caution">
    <text evidence="8">The sequence shown here is derived from an EMBL/GenBank/DDBJ whole genome shotgun (WGS) entry which is preliminary data.</text>
</comment>
<feature type="transmembrane region" description="Helical" evidence="7">
    <location>
        <begin position="349"/>
        <end position="370"/>
    </location>
</feature>
<protein>
    <submittedName>
        <fullName evidence="8">Putative serine incorporator</fullName>
    </submittedName>
</protein>
<proteinExistence type="inferred from homology"/>
<evidence type="ECO:0000256" key="3">
    <source>
        <dbReference type="ARBA" id="ARBA00022692"/>
    </source>
</evidence>
<sequence>MSVSASQSQEITPLGLPDAGGQPPDGNSPELENAEPTPVPDGGGDPEAPGPTSPQQSRRNSPRISKPPNCMEKFGGMIMKVFAHDAIYGSFVGPHPVQFLALCAPCRSKVDRKCLIPFSVASIATKTMYFIMLGIVTILAAFFIIPWPESLLSTKSTVISKFYPCQGKNLRNMAFNGGCEAHAGYFMVYRCFLAFATTMLFNSFVLSFVDSTSENPHRAKIHQGFWLYKYLLLAGLMAFYFLFLTGTNDKEGIFELFCSILGNIAHMIFSLVELTYIMDVVEFWVIANAQSGPWADFFYWCTTGIVSLCSLTLFIYICVEFSRKRTFVSGISGYFDNCVPGTMGDVDEAHAGMIAASFFTVLALIIAMCFKKKFKKYFRHVGWLQVAVISIFNFSYLWSALYSSPSMFNNNQQKTGVNFISKCSNKCNARS</sequence>
<evidence type="ECO:0000256" key="1">
    <source>
        <dbReference type="ARBA" id="ARBA00004141"/>
    </source>
</evidence>
<evidence type="ECO:0000256" key="4">
    <source>
        <dbReference type="ARBA" id="ARBA00022989"/>
    </source>
</evidence>
<feature type="transmembrane region" description="Helical" evidence="7">
    <location>
        <begin position="297"/>
        <end position="317"/>
    </location>
</feature>
<keyword evidence="3 7" id="KW-0812">Transmembrane</keyword>
<keyword evidence="4 7" id="KW-1133">Transmembrane helix</keyword>
<organism evidence="8 9">
    <name type="scientific">Orchesella cincta</name>
    <name type="common">Springtail</name>
    <name type="synonym">Podura cincta</name>
    <dbReference type="NCBI Taxonomy" id="48709"/>
    <lineage>
        <taxon>Eukaryota</taxon>
        <taxon>Metazoa</taxon>
        <taxon>Ecdysozoa</taxon>
        <taxon>Arthropoda</taxon>
        <taxon>Hexapoda</taxon>
        <taxon>Collembola</taxon>
        <taxon>Entomobryomorpha</taxon>
        <taxon>Entomobryoidea</taxon>
        <taxon>Orchesellidae</taxon>
        <taxon>Orchesellinae</taxon>
        <taxon>Orchesella</taxon>
    </lineage>
</organism>
<evidence type="ECO:0000313" key="9">
    <source>
        <dbReference type="Proteomes" id="UP000094527"/>
    </source>
</evidence>
<dbReference type="PANTHER" id="PTHR10383:SF9">
    <property type="entry name" value="SERINE INCORPORATOR, ISOFORM F"/>
    <property type="match status" value="1"/>
</dbReference>
<accession>A0A1D2NGW6</accession>
<feature type="transmembrane region" description="Helical" evidence="7">
    <location>
        <begin position="128"/>
        <end position="147"/>
    </location>
</feature>
<keyword evidence="5 7" id="KW-0472">Membrane</keyword>
<dbReference type="PANTHER" id="PTHR10383">
    <property type="entry name" value="SERINE INCORPORATOR"/>
    <property type="match status" value="1"/>
</dbReference>